<dbReference type="EMBL" id="CM044703">
    <property type="protein sequence ID" value="KAI5674459.1"/>
    <property type="molecule type" value="Genomic_DNA"/>
</dbReference>
<reference evidence="2" key="1">
    <citation type="journal article" date="2023" name="Nat. Plants">
        <title>Single-cell RNA sequencing provides a high-resolution roadmap for understanding the multicellular compartmentation of specialized metabolism.</title>
        <authorList>
            <person name="Sun S."/>
            <person name="Shen X."/>
            <person name="Li Y."/>
            <person name="Li Y."/>
            <person name="Wang S."/>
            <person name="Li R."/>
            <person name="Zhang H."/>
            <person name="Shen G."/>
            <person name="Guo B."/>
            <person name="Wei J."/>
            <person name="Xu J."/>
            <person name="St-Pierre B."/>
            <person name="Chen S."/>
            <person name="Sun C."/>
        </authorList>
    </citation>
    <scope>NUCLEOTIDE SEQUENCE [LARGE SCALE GENOMIC DNA]</scope>
</reference>
<name>A0ACC0BPB4_CATRO</name>
<gene>
    <name evidence="1" type="ORF">M9H77_14823</name>
</gene>
<keyword evidence="2" id="KW-1185">Reference proteome</keyword>
<proteinExistence type="predicted"/>
<organism evidence="1 2">
    <name type="scientific">Catharanthus roseus</name>
    <name type="common">Madagascar periwinkle</name>
    <name type="synonym">Vinca rosea</name>
    <dbReference type="NCBI Taxonomy" id="4058"/>
    <lineage>
        <taxon>Eukaryota</taxon>
        <taxon>Viridiplantae</taxon>
        <taxon>Streptophyta</taxon>
        <taxon>Embryophyta</taxon>
        <taxon>Tracheophyta</taxon>
        <taxon>Spermatophyta</taxon>
        <taxon>Magnoliopsida</taxon>
        <taxon>eudicotyledons</taxon>
        <taxon>Gunneridae</taxon>
        <taxon>Pentapetalae</taxon>
        <taxon>asterids</taxon>
        <taxon>lamiids</taxon>
        <taxon>Gentianales</taxon>
        <taxon>Apocynaceae</taxon>
        <taxon>Rauvolfioideae</taxon>
        <taxon>Vinceae</taxon>
        <taxon>Catharanthinae</taxon>
        <taxon>Catharanthus</taxon>
    </lineage>
</organism>
<accession>A0ACC0BPB4</accession>
<comment type="caution">
    <text evidence="1">The sequence shown here is derived from an EMBL/GenBank/DDBJ whole genome shotgun (WGS) entry which is preliminary data.</text>
</comment>
<dbReference type="Proteomes" id="UP001060085">
    <property type="component" value="Linkage Group LG03"/>
</dbReference>
<protein>
    <submittedName>
        <fullName evidence="1">Uncharacterized protein</fullName>
    </submittedName>
</protein>
<sequence>MDHAGEKIENFGTLDRKKGGDFDATQMDLGGDYYKCPVSDYRSAIPMVRPPLNFHVTNWYANIKEGLKNHIASASLSVNSSLLFHKFVDLLKGSGLLYIRLNESIFVNEVVLSYSSRVKFFSYERESNRIQECPRCSEGGSLIIFDLFGLVLLLSSSIGLNWKTNYGNTDYRSEGGGNLYFNPDSTRCNLEFGISQKRTQKLLQTWRWTYSSLMVSQGMKHSDVGNRLLRLDLQICAEHSCSSYEVLSSNHENVMYLMVSFIELVVLTGSSEYESVNIGKQGFIDRRS</sequence>
<evidence type="ECO:0000313" key="2">
    <source>
        <dbReference type="Proteomes" id="UP001060085"/>
    </source>
</evidence>
<evidence type="ECO:0000313" key="1">
    <source>
        <dbReference type="EMBL" id="KAI5674459.1"/>
    </source>
</evidence>